<sequence length="136" mass="16105">MKSFLIGIFIVIGAIFFTACATKNVSNLKDITTGYYHGEVVVKENIQRAWDNQDKKLLSLEEFWRTYAKRNGGLTWGQSKTYPPYNDVKEYDLFMVEVDSGICLMEFYHDRWRRANDVRRWDDKFNQYSACKDVFN</sequence>
<keyword evidence="3" id="KW-1185">Reference proteome</keyword>
<evidence type="ECO:0000313" key="4">
    <source>
        <dbReference type="Proteomes" id="UP000472839"/>
    </source>
</evidence>
<dbReference type="EMBL" id="WFKJ01000017">
    <property type="protein sequence ID" value="KAB7891505.1"/>
    <property type="molecule type" value="Genomic_DNA"/>
</dbReference>
<name>A0A6L4WUB6_9BACT</name>
<dbReference type="RefSeq" id="WP_152189693.1">
    <property type="nucleotide sequence ID" value="NZ_WFKJ01000017.1"/>
</dbReference>
<dbReference type="AlphaFoldDB" id="A0A6L4WUB6"/>
<protein>
    <recommendedName>
        <fullName evidence="5">Lipoprotein</fullName>
    </recommendedName>
</protein>
<dbReference type="PROSITE" id="PS51257">
    <property type="entry name" value="PROKAR_LIPOPROTEIN"/>
    <property type="match status" value="1"/>
</dbReference>
<reference evidence="3 4" key="1">
    <citation type="submission" date="2019-10" db="EMBL/GenBank/DDBJ databases">
        <title>Poseidonibacter ostreae sp. nov., isolated from the gut of the Ostrea denselamellosa.</title>
        <authorList>
            <person name="Choi A."/>
        </authorList>
    </citation>
    <scope>NUCLEOTIDE SEQUENCE [LARGE SCALE GENOMIC DNA]</scope>
    <source>
        <strain evidence="1 4">SJOD-M-33</strain>
        <strain evidence="2 3">SJOD-M-5</strain>
    </source>
</reference>
<dbReference type="EMBL" id="WFKK01000008">
    <property type="protein sequence ID" value="KAB7889991.1"/>
    <property type="molecule type" value="Genomic_DNA"/>
</dbReference>
<dbReference type="Proteomes" id="UP000472839">
    <property type="component" value="Unassembled WGS sequence"/>
</dbReference>
<comment type="caution">
    <text evidence="1">The sequence shown here is derived from an EMBL/GenBank/DDBJ whole genome shotgun (WGS) entry which is preliminary data.</text>
</comment>
<evidence type="ECO:0000313" key="1">
    <source>
        <dbReference type="EMBL" id="KAB7889991.1"/>
    </source>
</evidence>
<gene>
    <name evidence="2" type="ORF">GBG18_07030</name>
    <name evidence="1" type="ORF">GBG19_04470</name>
</gene>
<organism evidence="1 4">
    <name type="scientific">Poseidonibacter ostreae</name>
    <dbReference type="NCBI Taxonomy" id="2654171"/>
    <lineage>
        <taxon>Bacteria</taxon>
        <taxon>Pseudomonadati</taxon>
        <taxon>Campylobacterota</taxon>
        <taxon>Epsilonproteobacteria</taxon>
        <taxon>Campylobacterales</taxon>
        <taxon>Arcobacteraceae</taxon>
        <taxon>Poseidonibacter</taxon>
    </lineage>
</organism>
<dbReference type="Proteomes" id="UP000461010">
    <property type="component" value="Unassembled WGS sequence"/>
</dbReference>
<evidence type="ECO:0000313" key="3">
    <source>
        <dbReference type="Proteomes" id="UP000461010"/>
    </source>
</evidence>
<evidence type="ECO:0000313" key="2">
    <source>
        <dbReference type="EMBL" id="KAB7891505.1"/>
    </source>
</evidence>
<evidence type="ECO:0008006" key="5">
    <source>
        <dbReference type="Google" id="ProtNLM"/>
    </source>
</evidence>
<proteinExistence type="predicted"/>
<accession>A0A6L4WUB6</accession>